<dbReference type="InterPro" id="IPR000571">
    <property type="entry name" value="Znf_CCCH"/>
</dbReference>
<accession>A0A484G7Z6</accession>
<keyword evidence="1" id="KW-0479">Metal-binding</keyword>
<feature type="compositionally biased region" description="Low complexity" evidence="2">
    <location>
        <begin position="8"/>
        <end position="21"/>
    </location>
</feature>
<reference evidence="5" key="2">
    <citation type="journal article" date="2019" name="Mol. Plant Microbe Interact.">
        <title>Genome sequence resources for four phytopathogenic fungi from the Colletotrichum orbiculare species complex.</title>
        <authorList>
            <person name="Gan P."/>
            <person name="Tsushima A."/>
            <person name="Narusaka M."/>
            <person name="Narusaka Y."/>
            <person name="Takano Y."/>
            <person name="Kubo Y."/>
            <person name="Shirasu K."/>
        </authorList>
    </citation>
    <scope>GENOME REANNOTATION</scope>
    <source>
        <strain evidence="5">104-T / ATCC 96160 / CBS 514.97 / LARS 414 / MAFF 240422</strain>
    </source>
</reference>
<evidence type="ECO:0000259" key="3">
    <source>
        <dbReference type="PROSITE" id="PS50103"/>
    </source>
</evidence>
<feature type="region of interest" description="Disordered" evidence="2">
    <location>
        <begin position="1"/>
        <end position="31"/>
    </location>
</feature>
<comment type="caution">
    <text evidence="4">The sequence shown here is derived from an EMBL/GenBank/DDBJ whole genome shotgun (WGS) entry which is preliminary data.</text>
</comment>
<dbReference type="OrthoDB" id="5355510at2759"/>
<feature type="zinc finger region" description="C3H1-type" evidence="1">
    <location>
        <begin position="261"/>
        <end position="290"/>
    </location>
</feature>
<dbReference type="EMBL" id="AMCV02000001">
    <property type="protein sequence ID" value="TDZ26273.1"/>
    <property type="molecule type" value="Genomic_DNA"/>
</dbReference>
<dbReference type="Proteomes" id="UP000014480">
    <property type="component" value="Unassembled WGS sequence"/>
</dbReference>
<evidence type="ECO:0000256" key="2">
    <source>
        <dbReference type="SAM" id="MobiDB-lite"/>
    </source>
</evidence>
<dbReference type="GO" id="GO:0008270">
    <property type="term" value="F:zinc ion binding"/>
    <property type="evidence" value="ECO:0007669"/>
    <property type="project" value="UniProtKB-KW"/>
</dbReference>
<evidence type="ECO:0000256" key="1">
    <source>
        <dbReference type="PROSITE-ProRule" id="PRU00723"/>
    </source>
</evidence>
<proteinExistence type="predicted"/>
<keyword evidence="1" id="KW-0863">Zinc-finger</keyword>
<feature type="compositionally biased region" description="Polar residues" evidence="2">
    <location>
        <begin position="377"/>
        <end position="386"/>
    </location>
</feature>
<dbReference type="PROSITE" id="PS50103">
    <property type="entry name" value="ZF_C3H1"/>
    <property type="match status" value="1"/>
</dbReference>
<dbReference type="AlphaFoldDB" id="A0A484G7Z6"/>
<reference evidence="5" key="1">
    <citation type="journal article" date="2013" name="New Phytol.">
        <title>Comparative genomic and transcriptomic analyses reveal the hemibiotrophic stage shift of Colletotrichum fungi.</title>
        <authorList>
            <person name="Gan P."/>
            <person name="Ikeda K."/>
            <person name="Irieda H."/>
            <person name="Narusaka M."/>
            <person name="O'Connell R.J."/>
            <person name="Narusaka Y."/>
            <person name="Takano Y."/>
            <person name="Kubo Y."/>
            <person name="Shirasu K."/>
        </authorList>
    </citation>
    <scope>NUCLEOTIDE SEQUENCE [LARGE SCALE GENOMIC DNA]</scope>
    <source>
        <strain evidence="5">104-T / ATCC 96160 / CBS 514.97 / LARS 414 / MAFF 240422</strain>
    </source>
</reference>
<feature type="domain" description="C3H1-type" evidence="3">
    <location>
        <begin position="261"/>
        <end position="290"/>
    </location>
</feature>
<feature type="compositionally biased region" description="Gly residues" evidence="2">
    <location>
        <begin position="387"/>
        <end position="396"/>
    </location>
</feature>
<keyword evidence="5" id="KW-1185">Reference proteome</keyword>
<name>A0A484G7Z6_COLOR</name>
<protein>
    <recommendedName>
        <fullName evidence="3">C3H1-type domain-containing protein</fullName>
    </recommendedName>
</protein>
<evidence type="ECO:0000313" key="5">
    <source>
        <dbReference type="Proteomes" id="UP000014480"/>
    </source>
</evidence>
<feature type="region of interest" description="Disordered" evidence="2">
    <location>
        <begin position="342"/>
        <end position="475"/>
    </location>
</feature>
<evidence type="ECO:0000313" key="4">
    <source>
        <dbReference type="EMBL" id="TDZ26273.1"/>
    </source>
</evidence>
<organism evidence="4 5">
    <name type="scientific">Colletotrichum orbiculare (strain 104-T / ATCC 96160 / CBS 514.97 / LARS 414 / MAFF 240422)</name>
    <name type="common">Cucumber anthracnose fungus</name>
    <name type="synonym">Colletotrichum lagenarium</name>
    <dbReference type="NCBI Taxonomy" id="1213857"/>
    <lineage>
        <taxon>Eukaryota</taxon>
        <taxon>Fungi</taxon>
        <taxon>Dikarya</taxon>
        <taxon>Ascomycota</taxon>
        <taxon>Pezizomycotina</taxon>
        <taxon>Sordariomycetes</taxon>
        <taxon>Hypocreomycetidae</taxon>
        <taxon>Glomerellales</taxon>
        <taxon>Glomerellaceae</taxon>
        <taxon>Colletotrichum</taxon>
        <taxon>Colletotrichum orbiculare species complex</taxon>
    </lineage>
</organism>
<feature type="compositionally biased region" description="Polar residues" evidence="2">
    <location>
        <begin position="398"/>
        <end position="415"/>
    </location>
</feature>
<sequence length="475" mass="51661">METTLNNSSSDHSCSPPASRSSTRDTTPEFDLSTAVATGITGMRICGMETPGSFQTRNLRQSSDMPPSAFRRFTLQQQQQQQHNHNHDHDHHVQQQVPMRHVLPNPIITPRSIETANWRMGMGMAGAPHGHYHTPSSASGPEYVDMVAPVHPAAVSDPVREGTGVDTTGFYAYCLDRGNGNYTRLIPADSLPPLVGIPAVQNRAEGLFVLPTPRGLDSQNSSGGAIQPVTFKTPPSSPAPVSDALQKRIDHIVASCPVPPKKPKVYCDKWVHEGVCAFTQQGCKYKHEMPLDKATQHSLGLFHGLPTWWKKQQAELQRQQQQQQRLREGGGPEAFFDVCQSQQDTVPSPARSEKDHTSPARASQSWRRADGVRVQGQIDSVATVRQSGGGGGGGGYRSSAQPRSAYQQTVDSPTSPCVWGPIGPPSKQTSDHTRMYHPVFGGYGGSNNLNMLSPPDESLMERGSSSRFNSFAGDD</sequence>
<keyword evidence="1" id="KW-0862">Zinc</keyword>
<gene>
    <name evidence="4" type="ORF">Cob_v000168</name>
</gene>